<dbReference type="PANTHER" id="PTHR42057:SF2">
    <property type="entry name" value="F-BOX DOMAIN PROTEIN (AFU_ORTHOLOGUE AFUA_4G00200)-RELATED"/>
    <property type="match status" value="1"/>
</dbReference>
<dbReference type="EMBL" id="CAJPDT010000124">
    <property type="protein sequence ID" value="CAF9939876.1"/>
    <property type="molecule type" value="Genomic_DNA"/>
</dbReference>
<evidence type="ECO:0000259" key="1">
    <source>
        <dbReference type="PROSITE" id="PS50181"/>
    </source>
</evidence>
<dbReference type="InterPro" id="IPR036047">
    <property type="entry name" value="F-box-like_dom_sf"/>
</dbReference>
<dbReference type="SMART" id="SM00256">
    <property type="entry name" value="FBOX"/>
    <property type="match status" value="1"/>
</dbReference>
<comment type="caution">
    <text evidence="2">The sequence shown here is derived from an EMBL/GenBank/DDBJ whole genome shotgun (WGS) entry which is preliminary data.</text>
</comment>
<evidence type="ECO:0000313" key="2">
    <source>
        <dbReference type="EMBL" id="CAF9939876.1"/>
    </source>
</evidence>
<gene>
    <name evidence="2" type="ORF">IMSHALPRED_001669</name>
</gene>
<feature type="domain" description="F-box" evidence="1">
    <location>
        <begin position="2"/>
        <end position="47"/>
    </location>
</feature>
<proteinExistence type="predicted"/>
<keyword evidence="3" id="KW-1185">Reference proteome</keyword>
<sequence length="468" mass="54002">MAKSFPSLPNEILDKIFSFSTKKELLQARLVSHNFCAICTVYLFKYLTIEVKANKKAKSVRALHGILATKYLAHSIRGLEVNGPGVCQPQRRGFRAWLRMLKPLRPVKHPPFKLTDTMRDSLDDLRKLERLCALTIRFCEESCRYTGGGIPGLLAFRGDMLGSIFTPLLSRRSLETHLEYLCISRLQSRSEPTLTNSAGFIDLLRNLHTLGLSIQTPELYLLPPWHKGVLWKPSLNFYNMMPDEWLLPASQNLKHLHLGADLPWGWYPKVDFRHIRFPHLECLTLGLFTFSHDWQLEWLLSHAESLRSLRLHHCSMLAFADTTRRLLDSDGYPVSGYPVSVYPGTIASGRTHRCFEGQWCCFFRAFTGTPSGLRLCNFIYTDFSQWRPPKGIVHAACDEELVELRHKFCYSAYTLKDHFTLFNSSFNYTGEDSTLEDRVARELSQLREDEKAYLELMNTIEERNTIRS</sequence>
<dbReference type="OrthoDB" id="3140657at2759"/>
<protein>
    <recommendedName>
        <fullName evidence="1">F-box domain-containing protein</fullName>
    </recommendedName>
</protein>
<dbReference type="SUPFAM" id="SSF52047">
    <property type="entry name" value="RNI-like"/>
    <property type="match status" value="1"/>
</dbReference>
<evidence type="ECO:0000313" key="3">
    <source>
        <dbReference type="Proteomes" id="UP000664534"/>
    </source>
</evidence>
<dbReference type="SUPFAM" id="SSF81383">
    <property type="entry name" value="F-box domain"/>
    <property type="match status" value="1"/>
</dbReference>
<dbReference type="Pfam" id="PF12937">
    <property type="entry name" value="F-box-like"/>
    <property type="match status" value="1"/>
</dbReference>
<dbReference type="Gene3D" id="1.20.1280.50">
    <property type="match status" value="1"/>
</dbReference>
<organism evidence="2 3">
    <name type="scientific">Imshaugia aleurites</name>
    <dbReference type="NCBI Taxonomy" id="172621"/>
    <lineage>
        <taxon>Eukaryota</taxon>
        <taxon>Fungi</taxon>
        <taxon>Dikarya</taxon>
        <taxon>Ascomycota</taxon>
        <taxon>Pezizomycotina</taxon>
        <taxon>Lecanoromycetes</taxon>
        <taxon>OSLEUM clade</taxon>
        <taxon>Lecanoromycetidae</taxon>
        <taxon>Lecanorales</taxon>
        <taxon>Lecanorineae</taxon>
        <taxon>Parmeliaceae</taxon>
        <taxon>Imshaugia</taxon>
    </lineage>
</organism>
<dbReference type="AlphaFoldDB" id="A0A8H3J357"/>
<dbReference type="Proteomes" id="UP000664534">
    <property type="component" value="Unassembled WGS sequence"/>
</dbReference>
<dbReference type="InterPro" id="IPR001810">
    <property type="entry name" value="F-box_dom"/>
</dbReference>
<accession>A0A8H3J357</accession>
<name>A0A8H3J357_9LECA</name>
<dbReference type="PANTHER" id="PTHR42057">
    <property type="entry name" value="F-BOX DOMAIN PROTEIN (AFU_ORTHOLOGUE AFUA_4G00200)"/>
    <property type="match status" value="1"/>
</dbReference>
<dbReference type="PROSITE" id="PS50181">
    <property type="entry name" value="FBOX"/>
    <property type="match status" value="1"/>
</dbReference>
<reference evidence="2" key="1">
    <citation type="submission" date="2021-03" db="EMBL/GenBank/DDBJ databases">
        <authorList>
            <person name="Tagirdzhanova G."/>
        </authorList>
    </citation>
    <scope>NUCLEOTIDE SEQUENCE</scope>
</reference>